<comment type="subcellular location">
    <subcellularLocation>
        <location evidence="1">Cytoplasm</location>
    </subcellularLocation>
</comment>
<sequence>MGVSGKWIKALVGIKKSEKSESSVKDENRTTASKFRHRRKHSVEIDSEKLQYDLDPNPAPPVGDASTQIIPDAADSPSASVQVHDTTQSQQNVKEEWAAIRIQTAFRGFLARRALRALKGLVRLQALVRGHAVRKQAAITLRCMQALVRVQARVRARRVRMALESQTVQQKHQQQLANEARVREIEEGWCDSVGSVEDIQAKLLKRQEAAAKRERAMAYALAHQWQAGSRQQAIPSGFEPDKSSWGWNWLERWMAVRPWENRFLDINLRDGVMVRENGAADEKSGTKSQLKSAGKKPISSIVHANLPNQKTGPSHSDGSSPSKSAGILEASNTQFAKPKSKPQMEDSTEEGNLKPAISSRSHSNPKERTTQSDKQTKKRLSLPSSGGGPGAQTAKQPSRVAVKVSPGSQKPIKDKSKLNGRGDSNPAKPVPQATDL</sequence>
<name>A0A6P3YS29_ZIZJJ</name>
<protein>
    <submittedName>
        <fullName evidence="9">Protein IQ-DOMAIN 5</fullName>
    </submittedName>
</protein>
<dbReference type="PANTHER" id="PTHR32295">
    <property type="entry name" value="IQ-DOMAIN 5-RELATED"/>
    <property type="match status" value="1"/>
</dbReference>
<dbReference type="CDD" id="cd23767">
    <property type="entry name" value="IQCD"/>
    <property type="match status" value="1"/>
</dbReference>
<keyword evidence="3" id="KW-0677">Repeat</keyword>
<evidence type="ECO:0000256" key="2">
    <source>
        <dbReference type="ARBA" id="ARBA00022490"/>
    </source>
</evidence>
<evidence type="ECO:0000256" key="6">
    <source>
        <dbReference type="ARBA" id="ARBA00024378"/>
    </source>
</evidence>
<feature type="compositionally biased region" description="Low complexity" evidence="7">
    <location>
        <begin position="312"/>
        <end position="324"/>
    </location>
</feature>
<dbReference type="InParanoid" id="A0A6P3YS29"/>
<feature type="compositionally biased region" description="Basic and acidic residues" evidence="7">
    <location>
        <begin position="18"/>
        <end position="29"/>
    </location>
</feature>
<dbReference type="GO" id="GO:0005737">
    <property type="term" value="C:cytoplasm"/>
    <property type="evidence" value="ECO:0007669"/>
    <property type="project" value="UniProtKB-SubCell"/>
</dbReference>
<dbReference type="KEGG" id="zju:107403946"/>
<evidence type="ECO:0000256" key="1">
    <source>
        <dbReference type="ARBA" id="ARBA00004496"/>
    </source>
</evidence>
<feature type="region of interest" description="Disordered" evidence="7">
    <location>
        <begin position="279"/>
        <end position="298"/>
    </location>
</feature>
<evidence type="ECO:0000256" key="7">
    <source>
        <dbReference type="SAM" id="MobiDB-lite"/>
    </source>
</evidence>
<keyword evidence="4" id="KW-0112">Calmodulin-binding</keyword>
<dbReference type="PANTHER" id="PTHR32295:SF123">
    <property type="entry name" value="PROTEIN IQ-DOMAIN 5"/>
    <property type="match status" value="1"/>
</dbReference>
<dbReference type="Gene3D" id="1.20.5.190">
    <property type="match status" value="1"/>
</dbReference>
<proteinExistence type="inferred from homology"/>
<evidence type="ECO:0000313" key="9">
    <source>
        <dbReference type="RefSeq" id="XP_015866358.1"/>
    </source>
</evidence>
<gene>
    <name evidence="9" type="primary">LOC107403946</name>
</gene>
<keyword evidence="2" id="KW-0963">Cytoplasm</keyword>
<dbReference type="InterPro" id="IPR000048">
    <property type="entry name" value="IQ_motif_EF-hand-BS"/>
</dbReference>
<dbReference type="SMART" id="SM00015">
    <property type="entry name" value="IQ"/>
    <property type="match status" value="2"/>
</dbReference>
<dbReference type="GO" id="GO:0005516">
    <property type="term" value="F:calmodulin binding"/>
    <property type="evidence" value="ECO:0007669"/>
    <property type="project" value="UniProtKB-KW"/>
</dbReference>
<dbReference type="FunCoup" id="A0A6P3YS29">
    <property type="interactions" value="1614"/>
</dbReference>
<feature type="compositionally biased region" description="Basic and acidic residues" evidence="7">
    <location>
        <begin position="364"/>
        <end position="375"/>
    </location>
</feature>
<keyword evidence="8" id="KW-1185">Reference proteome</keyword>
<evidence type="ECO:0000256" key="3">
    <source>
        <dbReference type="ARBA" id="ARBA00022737"/>
    </source>
</evidence>
<feature type="region of interest" description="Disordered" evidence="7">
    <location>
        <begin position="18"/>
        <end position="40"/>
    </location>
</feature>
<feature type="region of interest" description="Disordered" evidence="7">
    <location>
        <begin position="304"/>
        <end position="436"/>
    </location>
</feature>
<dbReference type="Pfam" id="PF00612">
    <property type="entry name" value="IQ"/>
    <property type="match status" value="1"/>
</dbReference>
<evidence type="ECO:0000256" key="5">
    <source>
        <dbReference type="ARBA" id="ARBA00024341"/>
    </source>
</evidence>
<organism evidence="8 9">
    <name type="scientific">Ziziphus jujuba</name>
    <name type="common">Chinese jujube</name>
    <name type="synonym">Ziziphus sativa</name>
    <dbReference type="NCBI Taxonomy" id="326968"/>
    <lineage>
        <taxon>Eukaryota</taxon>
        <taxon>Viridiplantae</taxon>
        <taxon>Streptophyta</taxon>
        <taxon>Embryophyta</taxon>
        <taxon>Tracheophyta</taxon>
        <taxon>Spermatophyta</taxon>
        <taxon>Magnoliopsida</taxon>
        <taxon>eudicotyledons</taxon>
        <taxon>Gunneridae</taxon>
        <taxon>Pentapetalae</taxon>
        <taxon>rosids</taxon>
        <taxon>fabids</taxon>
        <taxon>Rosales</taxon>
        <taxon>Rhamnaceae</taxon>
        <taxon>Paliureae</taxon>
        <taxon>Ziziphus</taxon>
    </lineage>
</organism>
<dbReference type="GeneID" id="107403946"/>
<comment type="similarity">
    <text evidence="5">Belongs to the IQD family.</text>
</comment>
<dbReference type="AlphaFoldDB" id="A0A6P3YS29"/>
<evidence type="ECO:0000256" key="4">
    <source>
        <dbReference type="ARBA" id="ARBA00022860"/>
    </source>
</evidence>
<reference evidence="9" key="1">
    <citation type="submission" date="2025-08" db="UniProtKB">
        <authorList>
            <consortium name="RefSeq"/>
        </authorList>
    </citation>
    <scope>IDENTIFICATION</scope>
    <source>
        <tissue evidence="9">Seedling</tissue>
    </source>
</reference>
<accession>A0A6P3YS29</accession>
<comment type="subunit">
    <text evidence="6">Binds to multiple calmodulin (CaM) in the presence of Ca(2+) and CaM-like proteins.</text>
</comment>
<dbReference type="FunFam" id="1.20.5.190:FF:000062">
    <property type="entry name" value="IQ-domain 11"/>
    <property type="match status" value="1"/>
</dbReference>
<dbReference type="PROSITE" id="PS50096">
    <property type="entry name" value="IQ"/>
    <property type="match status" value="3"/>
</dbReference>
<dbReference type="RefSeq" id="XP_015866358.1">
    <property type="nucleotide sequence ID" value="XM_016010872.4"/>
</dbReference>
<evidence type="ECO:0000313" key="8">
    <source>
        <dbReference type="Proteomes" id="UP001652623"/>
    </source>
</evidence>
<dbReference type="Proteomes" id="UP001652623">
    <property type="component" value="Chromosome 10"/>
</dbReference>